<organism evidence="2">
    <name type="scientific">uncultured Caudovirales phage</name>
    <dbReference type="NCBI Taxonomy" id="2100421"/>
    <lineage>
        <taxon>Viruses</taxon>
        <taxon>Duplodnaviria</taxon>
        <taxon>Heunggongvirae</taxon>
        <taxon>Uroviricota</taxon>
        <taxon>Caudoviricetes</taxon>
        <taxon>Peduoviridae</taxon>
        <taxon>Maltschvirus</taxon>
        <taxon>Maltschvirus maltsch</taxon>
    </lineage>
</organism>
<protein>
    <submittedName>
        <fullName evidence="2">Uncharacterized protein</fullName>
    </submittedName>
</protein>
<name>A0A6J5MNW9_9CAUD</name>
<evidence type="ECO:0000256" key="1">
    <source>
        <dbReference type="SAM" id="Coils"/>
    </source>
</evidence>
<reference evidence="2" key="1">
    <citation type="submission" date="2020-04" db="EMBL/GenBank/DDBJ databases">
        <authorList>
            <person name="Chiriac C."/>
            <person name="Salcher M."/>
            <person name="Ghai R."/>
            <person name="Kavagutti S V."/>
        </authorList>
    </citation>
    <scope>NUCLEOTIDE SEQUENCE</scope>
</reference>
<evidence type="ECO:0000313" key="2">
    <source>
        <dbReference type="EMBL" id="CAB4147761.1"/>
    </source>
</evidence>
<proteinExistence type="predicted"/>
<feature type="coiled-coil region" evidence="1">
    <location>
        <begin position="187"/>
        <end position="221"/>
    </location>
</feature>
<keyword evidence="1" id="KW-0175">Coiled coil</keyword>
<sequence>MEPNQQLKVQESAQHPNLQRILSENNQVMLQIADKSIQNKSKLNRINHVDVFDMKHLPSFKVLEAQQDGAIPVKILMASEMQSYLEIYHSGTNSQMVADEFVDLIFAQYYGWNVMDIIAFINFIKLNKPDTSGHKISPSELIQSVMEYESGKIELMEQEHQNKKFAKMESGEFKGSKVLDVWLEARQKKAQDKLDSINESVRKANEIRLRSDAKLKELKQKIALNEISEDDAMEDWNNFLKKNT</sequence>
<dbReference type="EMBL" id="LR796478">
    <property type="protein sequence ID" value="CAB4147761.1"/>
    <property type="molecule type" value="Genomic_DNA"/>
</dbReference>
<accession>A0A6J5MNW9</accession>
<gene>
    <name evidence="2" type="ORF">UFOVP518_46</name>
</gene>